<proteinExistence type="predicted"/>
<evidence type="ECO:0000313" key="2">
    <source>
        <dbReference type="Proteomes" id="UP001183619"/>
    </source>
</evidence>
<organism evidence="1 2">
    <name type="scientific">Corynebacterium felinum</name>
    <dbReference type="NCBI Taxonomy" id="131318"/>
    <lineage>
        <taxon>Bacteria</taxon>
        <taxon>Bacillati</taxon>
        <taxon>Actinomycetota</taxon>
        <taxon>Actinomycetes</taxon>
        <taxon>Mycobacteriales</taxon>
        <taxon>Corynebacteriaceae</taxon>
        <taxon>Corynebacterium</taxon>
    </lineage>
</organism>
<accession>A0ABU2BCF9</accession>
<comment type="caution">
    <text evidence="1">The sequence shown here is derived from an EMBL/GenBank/DDBJ whole genome shotgun (WGS) entry which is preliminary data.</text>
</comment>
<gene>
    <name evidence="1" type="ORF">J2S37_002821</name>
</gene>
<dbReference type="RefSeq" id="WP_277104863.1">
    <property type="nucleotide sequence ID" value="NZ_BAAAJS010000073.1"/>
</dbReference>
<name>A0ABU2BCF9_9CORY</name>
<evidence type="ECO:0008006" key="3">
    <source>
        <dbReference type="Google" id="ProtNLM"/>
    </source>
</evidence>
<protein>
    <recommendedName>
        <fullName evidence="3">DUF3037 domain-containing protein</fullName>
    </recommendedName>
</protein>
<dbReference type="Proteomes" id="UP001183619">
    <property type="component" value="Unassembled WGS sequence"/>
</dbReference>
<keyword evidence="2" id="KW-1185">Reference proteome</keyword>
<dbReference type="EMBL" id="JAVDYF010000001">
    <property type="protein sequence ID" value="MDR7356283.1"/>
    <property type="molecule type" value="Genomic_DNA"/>
</dbReference>
<evidence type="ECO:0000313" key="1">
    <source>
        <dbReference type="EMBL" id="MDR7356283.1"/>
    </source>
</evidence>
<reference evidence="1 2" key="1">
    <citation type="submission" date="2023-07" db="EMBL/GenBank/DDBJ databases">
        <title>Sequencing the genomes of 1000 actinobacteria strains.</title>
        <authorList>
            <person name="Klenk H.-P."/>
        </authorList>
    </citation>
    <scope>NUCLEOTIDE SEQUENCE [LARGE SCALE GENOMIC DNA]</scope>
    <source>
        <strain evidence="1 2">DSM 44508</strain>
    </source>
</reference>
<sequence>MRVRYWTIALSPHPTCINRFGIGVVAEDTATNTFDFRIINVQQLSRQSYISGDYRTTQAMLRILRDTLDALPRGVNNTVENNRPQDFSSTISLLTNHWNNAISVEPARLMSAQNSLHEATQHLFETFVLPRSPQRQQGLTRLRGRLRAAYGAHEEITRNLLVKPTTYFGPLNTPTDFAIVKDGAAYELSTAFNFAGSDHRRLLERAHAWSFHVQNLREKGGTLIQDGGAVEISAQAPTVAVISPPQDSAQQEVHHQATILWEELGIQEISESSIEAHVNALAHKLAS</sequence>